<evidence type="ECO:0000313" key="2">
    <source>
        <dbReference type="EMBL" id="PKV16448.1"/>
    </source>
</evidence>
<dbReference type="AlphaFoldDB" id="A0A2N3RI57"/>
<organism evidence="1 3">
    <name type="scientific">Xanthomonas prunicola</name>
    <dbReference type="NCBI Taxonomy" id="2053930"/>
    <lineage>
        <taxon>Bacteria</taxon>
        <taxon>Pseudomonadati</taxon>
        <taxon>Pseudomonadota</taxon>
        <taxon>Gammaproteobacteria</taxon>
        <taxon>Lysobacterales</taxon>
        <taxon>Lysobacteraceae</taxon>
        <taxon>Xanthomonas</taxon>
    </lineage>
</organism>
<name>A0A2N3RI57_9XANT</name>
<sequence length="61" mass="6415">MPALAMTCADAVLERLLAKRTGRNQLAGSGQIGRTVSQGSASVLHRSAYRLRCRSTLAATA</sequence>
<dbReference type="EMBL" id="PHKV01000004">
    <property type="protein sequence ID" value="PKV12171.1"/>
    <property type="molecule type" value="Genomic_DNA"/>
</dbReference>
<dbReference type="Proteomes" id="UP000233720">
    <property type="component" value="Unassembled WGS sequence"/>
</dbReference>
<accession>A0A2N3RI57</accession>
<dbReference type="EMBL" id="PHKW01000004">
    <property type="protein sequence ID" value="PKV16448.1"/>
    <property type="molecule type" value="Genomic_DNA"/>
</dbReference>
<evidence type="ECO:0000313" key="1">
    <source>
        <dbReference type="EMBL" id="PKV12171.1"/>
    </source>
</evidence>
<keyword evidence="4" id="KW-1185">Reference proteome</keyword>
<dbReference type="Proteomes" id="UP000233748">
    <property type="component" value="Unassembled WGS sequence"/>
</dbReference>
<comment type="caution">
    <text evidence="1">The sequence shown here is derived from an EMBL/GenBank/DDBJ whole genome shotgun (WGS) entry which is preliminary data.</text>
</comment>
<reference evidence="3 4" key="1">
    <citation type="submission" date="2017-11" db="EMBL/GenBank/DDBJ databases">
        <title>Xanthomonas prunicola sp. nov., a novel pathogen that affects nectarine (Prunus persica var. nectarine) trees.</title>
        <authorList>
            <person name="Lopez M."/>
            <person name="Lopez-Soriano P."/>
            <person name="Garita-Cambronero J."/>
            <person name="Beltran C."/>
            <person name="Taghouti G."/>
            <person name="Portier P."/>
            <person name="Cubero J."/>
            <person name="Fischer-Le Saux M."/>
            <person name="Marco-Noales E."/>
        </authorList>
    </citation>
    <scope>NUCLEOTIDE SEQUENCE [LARGE SCALE GENOMIC DNA]</scope>
    <source>
        <strain evidence="1 3">CFBP8353</strain>
        <strain evidence="2 4">CFBP8354</strain>
    </source>
</reference>
<evidence type="ECO:0000313" key="4">
    <source>
        <dbReference type="Proteomes" id="UP000233748"/>
    </source>
</evidence>
<evidence type="ECO:0000313" key="3">
    <source>
        <dbReference type="Proteomes" id="UP000233720"/>
    </source>
</evidence>
<gene>
    <name evidence="1" type="ORF">XpruCFBP8353_15165</name>
    <name evidence="2" type="ORF">XpruCFBP8354_15150</name>
</gene>
<protein>
    <submittedName>
        <fullName evidence="1">Uncharacterized protein</fullName>
    </submittedName>
</protein>
<proteinExistence type="predicted"/>